<name>A0A2T5MED0_9GAMM</name>
<protein>
    <submittedName>
        <fullName evidence="1">Uncharacterized protein</fullName>
    </submittedName>
</protein>
<proteinExistence type="predicted"/>
<evidence type="ECO:0000313" key="2">
    <source>
        <dbReference type="Proteomes" id="UP000244248"/>
    </source>
</evidence>
<dbReference type="EMBL" id="QANS01000004">
    <property type="protein sequence ID" value="PTU30941.1"/>
    <property type="molecule type" value="Genomic_DNA"/>
</dbReference>
<accession>A0A2T5MED0</accession>
<comment type="caution">
    <text evidence="1">The sequence shown here is derived from an EMBL/GenBank/DDBJ whole genome shotgun (WGS) entry which is preliminary data.</text>
</comment>
<dbReference type="AlphaFoldDB" id="A0A2T5MED0"/>
<sequence length="568" mass="61687">MFMAASGVQAQQTSSSAVLINEALTVDAAAVRTNTSTDITRAQAYIGSTAEAPFIRDITLRLNDSAPVRYEFSDSESRALQRNAQYQVTLSGIKEGVNQLRADFHTATASDKGIKVFKQGQLTKSFSSGSSGVTLVLTLSKATLINDASFDVSIRESTAGTLGNQLSAVDFMMTDGEYFSAASVLMRLMANNQDATLVEAINKRLSVCRAALGLQAIESTQIGSDPLTIRFNQALLLIQQGKGFEATTELDAIGLSEVTESSALTLRDQANLVLAYYFLNQSQGDKAIPVFERIRSPGPYSNGGLLGLGWALLLPVNREGVASPITTARYPTIVTPRLTADIVALQREQAPRVPSASKFQQTALRKALVPWTELIGRDPTDPTVQEGMLAIAWTLYHFGAYAQAQVDYNRAADQFDKVRGWYDNAIASIRSGGMIAAINARDAVNDSGWAQVNASLPPARARWWQGDTPETPKNVTDTFYFERLLLSNDFAEALQAYRNLMLADGAIKNSNDELHSRLSAAIAGQRTQLESIAVTNLTAQKKQLDKYLIEARFALATIYDRPELASAQ</sequence>
<dbReference type="Proteomes" id="UP000244248">
    <property type="component" value="Unassembled WGS sequence"/>
</dbReference>
<dbReference type="Gene3D" id="1.25.40.10">
    <property type="entry name" value="Tetratricopeptide repeat domain"/>
    <property type="match status" value="1"/>
</dbReference>
<organism evidence="1 2">
    <name type="scientific">Stenotrophobium rhamnosiphilum</name>
    <dbReference type="NCBI Taxonomy" id="2029166"/>
    <lineage>
        <taxon>Bacteria</taxon>
        <taxon>Pseudomonadati</taxon>
        <taxon>Pseudomonadota</taxon>
        <taxon>Gammaproteobacteria</taxon>
        <taxon>Nevskiales</taxon>
        <taxon>Nevskiaceae</taxon>
        <taxon>Stenotrophobium</taxon>
    </lineage>
</organism>
<dbReference type="InterPro" id="IPR011990">
    <property type="entry name" value="TPR-like_helical_dom_sf"/>
</dbReference>
<gene>
    <name evidence="1" type="ORF">CJD38_11560</name>
</gene>
<reference evidence="1 2" key="1">
    <citation type="submission" date="2018-04" db="EMBL/GenBank/DDBJ databases">
        <title>Novel species isolated from glacier.</title>
        <authorList>
            <person name="Liu Q."/>
            <person name="Xin Y.-H."/>
        </authorList>
    </citation>
    <scope>NUCLEOTIDE SEQUENCE [LARGE SCALE GENOMIC DNA]</scope>
    <source>
        <strain evidence="1 2">GT1R17</strain>
    </source>
</reference>
<evidence type="ECO:0000313" key="1">
    <source>
        <dbReference type="EMBL" id="PTU30941.1"/>
    </source>
</evidence>
<keyword evidence="2" id="KW-1185">Reference proteome</keyword>